<reference evidence="2" key="1">
    <citation type="submission" date="2020-12" db="UniProtKB">
        <authorList>
            <consortium name="WormBaseParasite"/>
        </authorList>
    </citation>
    <scope>IDENTIFICATION</scope>
    <source>
        <strain evidence="2">MHco3</strain>
    </source>
</reference>
<name>A0A7I4XY58_HAECO</name>
<dbReference type="OrthoDB" id="5861035at2759"/>
<accession>A0A7I4XY58</accession>
<sequence length="86" mass="9652">MFPIPEGGSCVERHQNLVRLLASASNVAAPPPRRQMVKLPSERFPAILETSEDGKHPTLRYSIPGQPLCYTFKREAVVWRSSLHPT</sequence>
<organism evidence="1 2">
    <name type="scientific">Haemonchus contortus</name>
    <name type="common">Barber pole worm</name>
    <dbReference type="NCBI Taxonomy" id="6289"/>
    <lineage>
        <taxon>Eukaryota</taxon>
        <taxon>Metazoa</taxon>
        <taxon>Ecdysozoa</taxon>
        <taxon>Nematoda</taxon>
        <taxon>Chromadorea</taxon>
        <taxon>Rhabditida</taxon>
        <taxon>Rhabditina</taxon>
        <taxon>Rhabditomorpha</taxon>
        <taxon>Strongyloidea</taxon>
        <taxon>Trichostrongylidae</taxon>
        <taxon>Haemonchus</taxon>
    </lineage>
</organism>
<evidence type="ECO:0000313" key="2">
    <source>
        <dbReference type="WBParaSite" id="HCON_00019180-00001"/>
    </source>
</evidence>
<keyword evidence="1" id="KW-1185">Reference proteome</keyword>
<proteinExistence type="predicted"/>
<protein>
    <submittedName>
        <fullName evidence="2">AMP_N domain-containing protein</fullName>
    </submittedName>
</protein>
<dbReference type="WBParaSite" id="HCON_00019180-00001">
    <property type="protein sequence ID" value="HCON_00019180-00001"/>
    <property type="gene ID" value="HCON_00019180"/>
</dbReference>
<dbReference type="AlphaFoldDB" id="A0A7I4XY58"/>
<evidence type="ECO:0000313" key="1">
    <source>
        <dbReference type="Proteomes" id="UP000025227"/>
    </source>
</evidence>
<dbReference type="Proteomes" id="UP000025227">
    <property type="component" value="Unplaced"/>
</dbReference>